<reference evidence="1" key="2">
    <citation type="journal article" date="2015" name="Fish Shellfish Immunol.">
        <title>Early steps in the European eel (Anguilla anguilla)-Vibrio vulnificus interaction in the gills: Role of the RtxA13 toxin.</title>
        <authorList>
            <person name="Callol A."/>
            <person name="Pajuelo D."/>
            <person name="Ebbesson L."/>
            <person name="Teles M."/>
            <person name="MacKenzie S."/>
            <person name="Amaro C."/>
        </authorList>
    </citation>
    <scope>NUCLEOTIDE SEQUENCE</scope>
</reference>
<evidence type="ECO:0000313" key="1">
    <source>
        <dbReference type="EMBL" id="JAH86070.1"/>
    </source>
</evidence>
<organism evidence="1">
    <name type="scientific">Anguilla anguilla</name>
    <name type="common">European freshwater eel</name>
    <name type="synonym">Muraena anguilla</name>
    <dbReference type="NCBI Taxonomy" id="7936"/>
    <lineage>
        <taxon>Eukaryota</taxon>
        <taxon>Metazoa</taxon>
        <taxon>Chordata</taxon>
        <taxon>Craniata</taxon>
        <taxon>Vertebrata</taxon>
        <taxon>Euteleostomi</taxon>
        <taxon>Actinopterygii</taxon>
        <taxon>Neopterygii</taxon>
        <taxon>Teleostei</taxon>
        <taxon>Anguilliformes</taxon>
        <taxon>Anguillidae</taxon>
        <taxon>Anguilla</taxon>
    </lineage>
</organism>
<name>A0A0E9W905_ANGAN</name>
<dbReference type="EMBL" id="GBXM01022507">
    <property type="protein sequence ID" value="JAH86070.1"/>
    <property type="molecule type" value="Transcribed_RNA"/>
</dbReference>
<proteinExistence type="predicted"/>
<accession>A0A0E9W905</accession>
<sequence>MVSIGPVSNIISSNPASYIRGTLGCFLPSMEVRGQGLGRRRR</sequence>
<protein>
    <submittedName>
        <fullName evidence="1">Uncharacterized protein</fullName>
    </submittedName>
</protein>
<dbReference type="AlphaFoldDB" id="A0A0E9W905"/>
<reference evidence="1" key="1">
    <citation type="submission" date="2014-11" db="EMBL/GenBank/DDBJ databases">
        <authorList>
            <person name="Amaro Gonzalez C."/>
        </authorList>
    </citation>
    <scope>NUCLEOTIDE SEQUENCE</scope>
</reference>